<proteinExistence type="predicted"/>
<keyword evidence="3" id="KW-1185">Reference proteome</keyword>
<dbReference type="AlphaFoldDB" id="A0A9N7VYJ5"/>
<feature type="region of interest" description="Disordered" evidence="1">
    <location>
        <begin position="76"/>
        <end position="99"/>
    </location>
</feature>
<dbReference type="EMBL" id="CADEAL010004312">
    <property type="protein sequence ID" value="CAB1456806.1"/>
    <property type="molecule type" value="Genomic_DNA"/>
</dbReference>
<dbReference type="Proteomes" id="UP001153269">
    <property type="component" value="Unassembled WGS sequence"/>
</dbReference>
<protein>
    <submittedName>
        <fullName evidence="2">Uncharacterized protein</fullName>
    </submittedName>
</protein>
<reference evidence="2" key="1">
    <citation type="submission" date="2020-03" db="EMBL/GenBank/DDBJ databases">
        <authorList>
            <person name="Weist P."/>
        </authorList>
    </citation>
    <scope>NUCLEOTIDE SEQUENCE</scope>
</reference>
<name>A0A9N7VYJ5_PLEPL</name>
<evidence type="ECO:0000313" key="3">
    <source>
        <dbReference type="Proteomes" id="UP001153269"/>
    </source>
</evidence>
<evidence type="ECO:0000313" key="2">
    <source>
        <dbReference type="EMBL" id="CAB1456806.1"/>
    </source>
</evidence>
<gene>
    <name evidence="2" type="ORF">PLEPLA_LOCUS44600</name>
</gene>
<accession>A0A9N7VYJ5</accession>
<comment type="caution">
    <text evidence="2">The sequence shown here is derived from an EMBL/GenBank/DDBJ whole genome shotgun (WGS) entry which is preliminary data.</text>
</comment>
<organism evidence="2 3">
    <name type="scientific">Pleuronectes platessa</name>
    <name type="common">European plaice</name>
    <dbReference type="NCBI Taxonomy" id="8262"/>
    <lineage>
        <taxon>Eukaryota</taxon>
        <taxon>Metazoa</taxon>
        <taxon>Chordata</taxon>
        <taxon>Craniata</taxon>
        <taxon>Vertebrata</taxon>
        <taxon>Euteleostomi</taxon>
        <taxon>Actinopterygii</taxon>
        <taxon>Neopterygii</taxon>
        <taxon>Teleostei</taxon>
        <taxon>Neoteleostei</taxon>
        <taxon>Acanthomorphata</taxon>
        <taxon>Carangaria</taxon>
        <taxon>Pleuronectiformes</taxon>
        <taxon>Pleuronectoidei</taxon>
        <taxon>Pleuronectidae</taxon>
        <taxon>Pleuronectes</taxon>
    </lineage>
</organism>
<sequence>MCVGKLNAGLALESTGTGDSVMSGPPGPVAEGGRLIHQTLFHLLTLLYSRQLLKSPLHIWQGSLCTDTTGRRQHCSRAELSSPVAQPQEEPDSGFGLIQHPSVLSSRGQQYASSWAPIRVSYLSNVVNASFS</sequence>
<evidence type="ECO:0000256" key="1">
    <source>
        <dbReference type="SAM" id="MobiDB-lite"/>
    </source>
</evidence>